<dbReference type="Proteomes" id="UP001178281">
    <property type="component" value="Unassembled WGS sequence"/>
</dbReference>
<protein>
    <submittedName>
        <fullName evidence="2">Maleylpyruvate isomerase N-terminal domain-containing protein</fullName>
    </submittedName>
</protein>
<name>A0AA90SKE7_9ACTN</name>
<accession>A0AA90SKE7</accession>
<dbReference type="Pfam" id="PF11716">
    <property type="entry name" value="MDMPI_N"/>
    <property type="match status" value="1"/>
</dbReference>
<keyword evidence="3" id="KW-1185">Reference proteome</keyword>
<organism evidence="2 3">
    <name type="scientific">Tsukamurella strandjordii</name>
    <dbReference type="NCBI Taxonomy" id="147577"/>
    <lineage>
        <taxon>Bacteria</taxon>
        <taxon>Bacillati</taxon>
        <taxon>Actinomycetota</taxon>
        <taxon>Actinomycetes</taxon>
        <taxon>Mycobacteriales</taxon>
        <taxon>Tsukamurellaceae</taxon>
        <taxon>Tsukamurella</taxon>
    </lineage>
</organism>
<gene>
    <name evidence="2" type="ORF">Q7X28_04495</name>
</gene>
<evidence type="ECO:0000313" key="3">
    <source>
        <dbReference type="Proteomes" id="UP001178281"/>
    </source>
</evidence>
<dbReference type="GO" id="GO:0046872">
    <property type="term" value="F:metal ion binding"/>
    <property type="evidence" value="ECO:0007669"/>
    <property type="project" value="InterPro"/>
</dbReference>
<dbReference type="InterPro" id="IPR024344">
    <property type="entry name" value="MDMPI_metal-binding"/>
</dbReference>
<proteinExistence type="predicted"/>
<dbReference type="EMBL" id="JAUTIX010000002">
    <property type="protein sequence ID" value="MDP0397178.1"/>
    <property type="molecule type" value="Genomic_DNA"/>
</dbReference>
<evidence type="ECO:0000259" key="1">
    <source>
        <dbReference type="Pfam" id="PF11716"/>
    </source>
</evidence>
<dbReference type="InterPro" id="IPR034660">
    <property type="entry name" value="DinB/YfiT-like"/>
</dbReference>
<reference evidence="2" key="1">
    <citation type="submission" date="2023-08" db="EMBL/GenBank/DDBJ databases">
        <title>The draft genome of Tsukamurella strandjordii strain 050030.</title>
        <authorList>
            <person name="Zhao F."/>
            <person name="Feng Y."/>
            <person name="Zong Z."/>
        </authorList>
    </citation>
    <scope>NUCLEOTIDE SEQUENCE</scope>
    <source>
        <strain evidence="2">050030</strain>
    </source>
</reference>
<evidence type="ECO:0000313" key="2">
    <source>
        <dbReference type="EMBL" id="MDP0397178.1"/>
    </source>
</evidence>
<keyword evidence="2" id="KW-0413">Isomerase</keyword>
<dbReference type="SUPFAM" id="SSF109854">
    <property type="entry name" value="DinB/YfiT-like putative metalloenzymes"/>
    <property type="match status" value="1"/>
</dbReference>
<dbReference type="GO" id="GO:0016853">
    <property type="term" value="F:isomerase activity"/>
    <property type="evidence" value="ECO:0007669"/>
    <property type="project" value="UniProtKB-KW"/>
</dbReference>
<feature type="domain" description="Mycothiol-dependent maleylpyruvate isomerase metal-binding" evidence="1">
    <location>
        <begin position="15"/>
        <end position="127"/>
    </location>
</feature>
<sequence>MTDLTGLTPAERHRAVAKTFADVSRSISDWDAQTPVPEWRARDVVSHLVEWLPGFLESVGVELIGAPANAVAPAEAFGLLTAAVQGLLDAPDADRVVSTPMMGDLPLNQLVDRFYTADVFMHTWDLARSNGITPDLDPGFAAGLHTGLESMGEALQQSGQFGAPIEPPAGAGEVVSLMAYIGRDPAH</sequence>
<dbReference type="AlphaFoldDB" id="A0AA90SKE7"/>
<dbReference type="RefSeq" id="WP_220658652.1">
    <property type="nucleotide sequence ID" value="NZ_BAAAII010000005.1"/>
</dbReference>
<comment type="caution">
    <text evidence="2">The sequence shown here is derived from an EMBL/GenBank/DDBJ whole genome shotgun (WGS) entry which is preliminary data.</text>
</comment>